<dbReference type="SUPFAM" id="SSF143243">
    <property type="entry name" value="Nqo5-like"/>
    <property type="match status" value="1"/>
</dbReference>
<keyword evidence="8" id="KW-1185">Reference proteome</keyword>
<accession>A0A226I709</accession>
<dbReference type="PANTHER" id="PTHR10884:SF14">
    <property type="entry name" value="NADH DEHYDROGENASE [UBIQUINONE] IRON-SULFUR PROTEIN 3, MITOCHONDRIAL"/>
    <property type="match status" value="1"/>
</dbReference>
<comment type="subcellular location">
    <subcellularLocation>
        <location evidence="3">Cell membrane</location>
        <topology evidence="3">Peripheral membrane protein</topology>
        <orientation evidence="3">Cytoplasmic side</orientation>
    </subcellularLocation>
</comment>
<dbReference type="HAMAP" id="MF_01357">
    <property type="entry name" value="NDH1_NuoC"/>
    <property type="match status" value="1"/>
</dbReference>
<evidence type="ECO:0000313" key="7">
    <source>
        <dbReference type="EMBL" id="OXB01422.1"/>
    </source>
</evidence>
<gene>
    <name evidence="3" type="primary">nuoC</name>
    <name evidence="7" type="ORF">B0A75_07625</name>
</gene>
<feature type="domain" description="NADH:ubiquinone oxidoreductase 30kDa subunit" evidence="6">
    <location>
        <begin position="33"/>
        <end position="155"/>
    </location>
</feature>
<dbReference type="GO" id="GO:0050136">
    <property type="term" value="F:NADH dehydrogenase (quinone) (non-electrogenic) activity"/>
    <property type="evidence" value="ECO:0007669"/>
    <property type="project" value="UniProtKB-UniRule"/>
</dbReference>
<comment type="caution">
    <text evidence="7">The sequence shown here is derived from an EMBL/GenBank/DDBJ whole genome shotgun (WGS) entry which is preliminary data.</text>
</comment>
<dbReference type="InterPro" id="IPR020396">
    <property type="entry name" value="NADH_UbQ_OxRdtase_CS"/>
</dbReference>
<dbReference type="GO" id="GO:0005886">
    <property type="term" value="C:plasma membrane"/>
    <property type="evidence" value="ECO:0007669"/>
    <property type="project" value="UniProtKB-SubCell"/>
</dbReference>
<evidence type="ECO:0000259" key="6">
    <source>
        <dbReference type="Pfam" id="PF00329"/>
    </source>
</evidence>
<comment type="catalytic activity">
    <reaction evidence="3 5">
        <text>a quinone + NADH + 5 H(+)(in) = a quinol + NAD(+) + 4 H(+)(out)</text>
        <dbReference type="Rhea" id="RHEA:57888"/>
        <dbReference type="ChEBI" id="CHEBI:15378"/>
        <dbReference type="ChEBI" id="CHEBI:24646"/>
        <dbReference type="ChEBI" id="CHEBI:57540"/>
        <dbReference type="ChEBI" id="CHEBI:57945"/>
        <dbReference type="ChEBI" id="CHEBI:132124"/>
    </reaction>
</comment>
<reference evidence="7 8" key="1">
    <citation type="submission" date="2016-11" db="EMBL/GenBank/DDBJ databases">
        <title>Whole genomes of Flavobacteriaceae.</title>
        <authorList>
            <person name="Stine C."/>
            <person name="Li C."/>
            <person name="Tadesse D."/>
        </authorList>
    </citation>
    <scope>NUCLEOTIDE SEQUENCE [LARGE SCALE GENOMIC DNA]</scope>
    <source>
        <strain evidence="7 8">CCUG 59446</strain>
    </source>
</reference>
<dbReference type="Pfam" id="PF00329">
    <property type="entry name" value="Complex1_30kDa"/>
    <property type="match status" value="1"/>
</dbReference>
<name>A0A226I709_9FLAO</name>
<protein>
    <recommendedName>
        <fullName evidence="3">NADH-quinone oxidoreductase subunit C</fullName>
        <ecNumber evidence="3">7.1.1.-</ecNumber>
    </recommendedName>
    <alternativeName>
        <fullName evidence="3">NADH dehydrogenase I subunit C</fullName>
    </alternativeName>
    <alternativeName>
        <fullName evidence="3">NDH-1 subunit C</fullName>
    </alternativeName>
</protein>
<keyword evidence="3 4" id="KW-1278">Translocase</keyword>
<evidence type="ECO:0000256" key="5">
    <source>
        <dbReference type="RuleBase" id="RU003582"/>
    </source>
</evidence>
<dbReference type="Proteomes" id="UP000198336">
    <property type="component" value="Unassembled WGS sequence"/>
</dbReference>
<evidence type="ECO:0000256" key="1">
    <source>
        <dbReference type="ARBA" id="ARBA00007569"/>
    </source>
</evidence>
<dbReference type="PROSITE" id="PS00542">
    <property type="entry name" value="COMPLEX1_30K"/>
    <property type="match status" value="1"/>
</dbReference>
<keyword evidence="3 5" id="KW-0874">Quinone</keyword>
<keyword evidence="3 4" id="KW-0520">NAD</keyword>
<keyword evidence="3" id="KW-1003">Cell membrane</keyword>
<comment type="function">
    <text evidence="3">NDH-1 shuttles electrons from NADH, via FMN and iron-sulfur (Fe-S) centers, to quinones in the respiratory chain. The immediate electron acceptor for the enzyme in this species is believed to be a menaquinone. Couples the redox reaction to proton translocation (for every two electrons transferred, four hydrogen ions are translocated across the cytoplasmic membrane), and thus conserves the redox energy in a proton gradient.</text>
</comment>
<dbReference type="EMBL" id="MUHA01000007">
    <property type="protein sequence ID" value="OXB01422.1"/>
    <property type="molecule type" value="Genomic_DNA"/>
</dbReference>
<dbReference type="InterPro" id="IPR010218">
    <property type="entry name" value="NADH_DH_suC"/>
</dbReference>
<dbReference type="AlphaFoldDB" id="A0A226I709"/>
<dbReference type="RefSeq" id="WP_089053692.1">
    <property type="nucleotide sequence ID" value="NZ_JBGGGN010000001.1"/>
</dbReference>
<dbReference type="GO" id="GO:0008137">
    <property type="term" value="F:NADH dehydrogenase (ubiquinone) activity"/>
    <property type="evidence" value="ECO:0007669"/>
    <property type="project" value="InterPro"/>
</dbReference>
<proteinExistence type="inferred from homology"/>
<evidence type="ECO:0000256" key="3">
    <source>
        <dbReference type="HAMAP-Rule" id="MF_01357"/>
    </source>
</evidence>
<keyword evidence="2 3" id="KW-0813">Transport</keyword>
<comment type="subunit">
    <text evidence="3">NDH-1 is composed of 14 different subunits. Subunits NuoB, C, D, E, F, and G constitute the peripheral sector of the complex.</text>
</comment>
<dbReference type="InterPro" id="IPR037232">
    <property type="entry name" value="NADH_quin_OxRdtase_su_C/D-like"/>
</dbReference>
<dbReference type="PANTHER" id="PTHR10884">
    <property type="entry name" value="NADH DEHYDROGENASE UBIQUINONE IRON-SULFUR PROTEIN 3"/>
    <property type="match status" value="1"/>
</dbReference>
<dbReference type="Gene3D" id="3.30.460.80">
    <property type="entry name" value="NADH:ubiquinone oxidoreductase, 30kDa subunit"/>
    <property type="match status" value="1"/>
</dbReference>
<evidence type="ECO:0000256" key="2">
    <source>
        <dbReference type="ARBA" id="ARBA00022448"/>
    </source>
</evidence>
<keyword evidence="3" id="KW-0472">Membrane</keyword>
<evidence type="ECO:0000256" key="4">
    <source>
        <dbReference type="RuleBase" id="RU003456"/>
    </source>
</evidence>
<evidence type="ECO:0000313" key="8">
    <source>
        <dbReference type="Proteomes" id="UP000198336"/>
    </source>
</evidence>
<dbReference type="GO" id="GO:0048038">
    <property type="term" value="F:quinone binding"/>
    <property type="evidence" value="ECO:0007669"/>
    <property type="project" value="UniProtKB-KW"/>
</dbReference>
<comment type="similarity">
    <text evidence="1 3 4">Belongs to the complex I 30 kDa subunit family.</text>
</comment>
<organism evidence="7 8">
    <name type="scientific">Flavobacterium oncorhynchi</name>
    <dbReference type="NCBI Taxonomy" id="728056"/>
    <lineage>
        <taxon>Bacteria</taxon>
        <taxon>Pseudomonadati</taxon>
        <taxon>Bacteroidota</taxon>
        <taxon>Flavobacteriia</taxon>
        <taxon>Flavobacteriales</taxon>
        <taxon>Flavobacteriaceae</taxon>
        <taxon>Flavobacterium</taxon>
    </lineage>
</organism>
<sequence length="173" mass="20642">MALENTLIQDKLTETFDTSVFNFQQERDIFSLETTPEKITALILFLKNDSDLRFHFLTDLCGIHYPDNDTDRQFAIVYHLHNWYENKRIKIKVYLNGEKPEIKTVSNIFLSSNWMERETYDFFGINFIGHPQLKRILNMDEMVSFPMRKEFPMEDSGRTDKDDRFFGRTTTNC</sequence>
<dbReference type="EC" id="7.1.1.-" evidence="3"/>
<dbReference type="InterPro" id="IPR001268">
    <property type="entry name" value="NADH_UbQ_OxRdtase_30kDa_su"/>
</dbReference>